<keyword evidence="6 7" id="KW-0472">Membrane</keyword>
<keyword evidence="4 7" id="KW-0812">Transmembrane</keyword>
<reference evidence="9 10" key="1">
    <citation type="submission" date="2018-09" db="EMBL/GenBank/DDBJ databases">
        <title>Paenibacillus aracenensis nov. sp. isolated from a cave in southern Spain.</title>
        <authorList>
            <person name="Jurado V."/>
            <person name="Gutierrez-Patricio S."/>
            <person name="Gonzalez-Pimentel J.L."/>
            <person name="Miller A.Z."/>
            <person name="Laiz L."/>
            <person name="Saiz-Jimenez C."/>
        </authorList>
    </citation>
    <scope>NUCLEOTIDE SEQUENCE [LARGE SCALE GENOMIC DNA]</scope>
    <source>
        <strain evidence="9 10">DSM 22867</strain>
    </source>
</reference>
<dbReference type="PANTHER" id="PTHR30193:SF37">
    <property type="entry name" value="INNER MEMBRANE ABC TRANSPORTER PERMEASE PROTEIN YCJO"/>
    <property type="match status" value="1"/>
</dbReference>
<dbReference type="EMBL" id="QXQA01000001">
    <property type="protein sequence ID" value="RIX60590.1"/>
    <property type="molecule type" value="Genomic_DNA"/>
</dbReference>
<feature type="domain" description="ABC transmembrane type-1" evidence="8">
    <location>
        <begin position="92"/>
        <end position="304"/>
    </location>
</feature>
<dbReference type="Proteomes" id="UP000266482">
    <property type="component" value="Unassembled WGS sequence"/>
</dbReference>
<name>A0A3A1VSV2_9BACL</name>
<dbReference type="OrthoDB" id="9788108at2"/>
<dbReference type="SUPFAM" id="SSF161098">
    <property type="entry name" value="MetI-like"/>
    <property type="match status" value="1"/>
</dbReference>
<dbReference type="GO" id="GO:0055085">
    <property type="term" value="P:transmembrane transport"/>
    <property type="evidence" value="ECO:0007669"/>
    <property type="project" value="InterPro"/>
</dbReference>
<dbReference type="AlphaFoldDB" id="A0A3A1VSV2"/>
<dbReference type="GO" id="GO:0005886">
    <property type="term" value="C:plasma membrane"/>
    <property type="evidence" value="ECO:0007669"/>
    <property type="project" value="UniProtKB-SubCell"/>
</dbReference>
<evidence type="ECO:0000256" key="3">
    <source>
        <dbReference type="ARBA" id="ARBA00022475"/>
    </source>
</evidence>
<evidence type="ECO:0000256" key="6">
    <source>
        <dbReference type="ARBA" id="ARBA00023136"/>
    </source>
</evidence>
<keyword evidence="2 7" id="KW-0813">Transport</keyword>
<evidence type="ECO:0000256" key="1">
    <source>
        <dbReference type="ARBA" id="ARBA00004651"/>
    </source>
</evidence>
<keyword evidence="3" id="KW-1003">Cell membrane</keyword>
<protein>
    <submittedName>
        <fullName evidence="9">Sugar ABC transporter permease</fullName>
    </submittedName>
</protein>
<accession>A0A3A1VSV2</accession>
<feature type="transmembrane region" description="Helical" evidence="7">
    <location>
        <begin position="131"/>
        <end position="149"/>
    </location>
</feature>
<organism evidence="9 10">
    <name type="scientific">Paenibacillus nanensis</name>
    <dbReference type="NCBI Taxonomy" id="393251"/>
    <lineage>
        <taxon>Bacteria</taxon>
        <taxon>Bacillati</taxon>
        <taxon>Bacillota</taxon>
        <taxon>Bacilli</taxon>
        <taxon>Bacillales</taxon>
        <taxon>Paenibacillaceae</taxon>
        <taxon>Paenibacillus</taxon>
    </lineage>
</organism>
<keyword evidence="5 7" id="KW-1133">Transmembrane helix</keyword>
<dbReference type="InterPro" id="IPR035906">
    <property type="entry name" value="MetI-like_sf"/>
</dbReference>
<evidence type="ECO:0000313" key="9">
    <source>
        <dbReference type="EMBL" id="RIX60590.1"/>
    </source>
</evidence>
<evidence type="ECO:0000259" key="8">
    <source>
        <dbReference type="PROSITE" id="PS50928"/>
    </source>
</evidence>
<dbReference type="InterPro" id="IPR051393">
    <property type="entry name" value="ABC_transporter_permease"/>
</dbReference>
<dbReference type="Pfam" id="PF00528">
    <property type="entry name" value="BPD_transp_1"/>
    <property type="match status" value="1"/>
</dbReference>
<dbReference type="PANTHER" id="PTHR30193">
    <property type="entry name" value="ABC TRANSPORTER PERMEASE PROTEIN"/>
    <property type="match status" value="1"/>
</dbReference>
<feature type="transmembrane region" description="Helical" evidence="7">
    <location>
        <begin position="180"/>
        <end position="200"/>
    </location>
</feature>
<evidence type="ECO:0000256" key="4">
    <source>
        <dbReference type="ARBA" id="ARBA00022692"/>
    </source>
</evidence>
<dbReference type="SUPFAM" id="SSF160964">
    <property type="entry name" value="MalF N-terminal region-like"/>
    <property type="match status" value="1"/>
</dbReference>
<feature type="transmembrane region" description="Helical" evidence="7">
    <location>
        <begin position="95"/>
        <end position="119"/>
    </location>
</feature>
<comment type="caution">
    <text evidence="9">The sequence shown here is derived from an EMBL/GenBank/DDBJ whole genome shotgun (WGS) entry which is preliminary data.</text>
</comment>
<evidence type="ECO:0000313" key="10">
    <source>
        <dbReference type="Proteomes" id="UP000266482"/>
    </source>
</evidence>
<evidence type="ECO:0000256" key="7">
    <source>
        <dbReference type="RuleBase" id="RU363032"/>
    </source>
</evidence>
<proteinExistence type="inferred from homology"/>
<comment type="subcellular location">
    <subcellularLocation>
        <location evidence="1 7">Cell membrane</location>
        <topology evidence="1 7">Multi-pass membrane protein</topology>
    </subcellularLocation>
</comment>
<dbReference type="Gene3D" id="1.10.3720.10">
    <property type="entry name" value="MetI-like"/>
    <property type="match status" value="1"/>
</dbReference>
<feature type="transmembrane region" description="Helical" evidence="7">
    <location>
        <begin position="283"/>
        <end position="303"/>
    </location>
</feature>
<comment type="similarity">
    <text evidence="7">Belongs to the binding-protein-dependent transport system permease family.</text>
</comment>
<dbReference type="PROSITE" id="PS50928">
    <property type="entry name" value="ABC_TM1"/>
    <property type="match status" value="1"/>
</dbReference>
<sequence>MRRGGYSSPPVFLNGKEGTHVASIGKLNRHQAKMAYLFITPTMVLFLVFTIIPVVMALFLSFTNYDVVSRMDFVGVDNYKRLVDDSLFWQTFKNVFYYAIVFVPLNILISLLLGMLMNFKRPGVRLFRTMNYLPTLTSAVAAATVWIWLLHPEFGLVNGILSYFGVVGPAWLAQTETAMLSIILVTLWQSVGSNMIIYIAGLQGIPEYLYESAKLDGATAFDRFRYITWPQLRPTTFLVSTMSIIGALQLFDQAFVLTQGGPGNVTKTPVYLIYQQGFNQLQMGYASAQAFILALAILIFSFINMRINKSEESII</sequence>
<evidence type="ECO:0000256" key="5">
    <source>
        <dbReference type="ARBA" id="ARBA00022989"/>
    </source>
</evidence>
<dbReference type="InterPro" id="IPR000515">
    <property type="entry name" value="MetI-like"/>
</dbReference>
<feature type="transmembrane region" description="Helical" evidence="7">
    <location>
        <begin position="155"/>
        <end position="173"/>
    </location>
</feature>
<feature type="transmembrane region" description="Helical" evidence="7">
    <location>
        <begin position="35"/>
        <end position="62"/>
    </location>
</feature>
<keyword evidence="10" id="KW-1185">Reference proteome</keyword>
<dbReference type="CDD" id="cd06261">
    <property type="entry name" value="TM_PBP2"/>
    <property type="match status" value="1"/>
</dbReference>
<gene>
    <name evidence="9" type="ORF">D3P08_00620</name>
</gene>
<evidence type="ECO:0000256" key="2">
    <source>
        <dbReference type="ARBA" id="ARBA00022448"/>
    </source>
</evidence>